<proteinExistence type="predicted"/>
<keyword evidence="2" id="KW-1133">Transmembrane helix</keyword>
<feature type="transmembrane region" description="Helical" evidence="2">
    <location>
        <begin position="324"/>
        <end position="345"/>
    </location>
</feature>
<gene>
    <name evidence="3" type="ORF">HIM_08804</name>
</gene>
<feature type="region of interest" description="Disordered" evidence="1">
    <location>
        <begin position="1"/>
        <end position="25"/>
    </location>
</feature>
<evidence type="ECO:0000313" key="4">
    <source>
        <dbReference type="Proteomes" id="UP000054481"/>
    </source>
</evidence>
<name>A0A0F8A3G4_9HYPO</name>
<dbReference type="AlphaFoldDB" id="A0A0F8A3G4"/>
<dbReference type="Proteomes" id="UP000054481">
    <property type="component" value="Unassembled WGS sequence"/>
</dbReference>
<evidence type="ECO:0000313" key="3">
    <source>
        <dbReference type="EMBL" id="KJZ71784.1"/>
    </source>
</evidence>
<feature type="transmembrane region" description="Helical" evidence="2">
    <location>
        <begin position="75"/>
        <end position="96"/>
    </location>
</feature>
<sequence length="374" mass="39576">MAPTRRSARSDAPVADTAGEGVEHVADKTRKTLDNVADETRETLEIVADKGHKATDEIAAVVEQSKPSRSGCGGLSAVLHFPIVAALSFCMASLGYSLVGELSKGQLAALSRSQDTWGEVAVLAGWRLTELALAWFGSLDALDVAMLDLLSHGPTLFLMTAFYSLSPNTAVSALLVDVLAAAVPFAILRPLSNIHRPSAKVPNRELIDLSLQMCTTAMSTGIYTVILVLSLRFLLPRILILHFSGLPTLEPAYTASYSAVLPATAIFGAAASAFIFAPFATTGKSAEDEAASQFDPVTASLKETVRWNVWGYTTKTKVIVRRTAAVMLLTGVNTYLACTKTMYGVESCGAIWYAAVWVVAALFTGVGLGLVGGD</sequence>
<evidence type="ECO:0000256" key="2">
    <source>
        <dbReference type="SAM" id="Phobius"/>
    </source>
</evidence>
<organism evidence="3 4">
    <name type="scientific">Hirsutella minnesotensis 3608</name>
    <dbReference type="NCBI Taxonomy" id="1043627"/>
    <lineage>
        <taxon>Eukaryota</taxon>
        <taxon>Fungi</taxon>
        <taxon>Dikarya</taxon>
        <taxon>Ascomycota</taxon>
        <taxon>Pezizomycotina</taxon>
        <taxon>Sordariomycetes</taxon>
        <taxon>Hypocreomycetidae</taxon>
        <taxon>Hypocreales</taxon>
        <taxon>Ophiocordycipitaceae</taxon>
        <taxon>Hirsutella</taxon>
    </lineage>
</organism>
<reference evidence="3 4" key="1">
    <citation type="journal article" date="2014" name="Genome Biol. Evol.">
        <title>Comparative genomics and transcriptomics analyses reveal divergent lifestyle features of nematode endoparasitic fungus Hirsutella minnesotensis.</title>
        <authorList>
            <person name="Lai Y."/>
            <person name="Liu K."/>
            <person name="Zhang X."/>
            <person name="Zhang X."/>
            <person name="Li K."/>
            <person name="Wang N."/>
            <person name="Shu C."/>
            <person name="Wu Y."/>
            <person name="Wang C."/>
            <person name="Bushley K.E."/>
            <person name="Xiang M."/>
            <person name="Liu X."/>
        </authorList>
    </citation>
    <scope>NUCLEOTIDE SEQUENCE [LARGE SCALE GENOMIC DNA]</scope>
    <source>
        <strain evidence="3 4">3608</strain>
    </source>
</reference>
<feature type="transmembrane region" description="Helical" evidence="2">
    <location>
        <begin position="351"/>
        <end position="371"/>
    </location>
</feature>
<feature type="transmembrane region" description="Helical" evidence="2">
    <location>
        <begin position="209"/>
        <end position="235"/>
    </location>
</feature>
<dbReference type="OrthoDB" id="5394254at2759"/>
<feature type="transmembrane region" description="Helical" evidence="2">
    <location>
        <begin position="169"/>
        <end position="188"/>
    </location>
</feature>
<keyword evidence="4" id="KW-1185">Reference proteome</keyword>
<keyword evidence="2" id="KW-0472">Membrane</keyword>
<evidence type="ECO:0000256" key="1">
    <source>
        <dbReference type="SAM" id="MobiDB-lite"/>
    </source>
</evidence>
<keyword evidence="2" id="KW-0812">Transmembrane</keyword>
<dbReference type="EMBL" id="KQ030561">
    <property type="protein sequence ID" value="KJZ71784.1"/>
    <property type="molecule type" value="Genomic_DNA"/>
</dbReference>
<accession>A0A0F8A3G4</accession>
<feature type="transmembrane region" description="Helical" evidence="2">
    <location>
        <begin position="255"/>
        <end position="277"/>
    </location>
</feature>
<protein>
    <submittedName>
        <fullName evidence="3">Uncharacterized protein</fullName>
    </submittedName>
</protein>